<evidence type="ECO:0000313" key="2">
    <source>
        <dbReference type="EMBL" id="KAG8083666.1"/>
    </source>
</evidence>
<sequence>MKEGSELDSVKPVTDASAPPVSDPGPIRQGQPCPWTQVAEGGAGGGRCSAGSSPKRAQLSPPPAKTSTSIPPPQFGLPIHARVAPEATYARTRSLYPDRRRRRRCWKDPRGLEG</sequence>
<accession>A0A8J5SZ06</accession>
<dbReference type="EMBL" id="JAAALK010000084">
    <property type="protein sequence ID" value="KAG8083666.1"/>
    <property type="molecule type" value="Genomic_DNA"/>
</dbReference>
<evidence type="ECO:0000256" key="1">
    <source>
        <dbReference type="SAM" id="MobiDB-lite"/>
    </source>
</evidence>
<evidence type="ECO:0000313" key="3">
    <source>
        <dbReference type="Proteomes" id="UP000729402"/>
    </source>
</evidence>
<proteinExistence type="predicted"/>
<feature type="region of interest" description="Disordered" evidence="1">
    <location>
        <begin position="1"/>
        <end position="82"/>
    </location>
</feature>
<organism evidence="2 3">
    <name type="scientific">Zizania palustris</name>
    <name type="common">Northern wild rice</name>
    <dbReference type="NCBI Taxonomy" id="103762"/>
    <lineage>
        <taxon>Eukaryota</taxon>
        <taxon>Viridiplantae</taxon>
        <taxon>Streptophyta</taxon>
        <taxon>Embryophyta</taxon>
        <taxon>Tracheophyta</taxon>
        <taxon>Spermatophyta</taxon>
        <taxon>Magnoliopsida</taxon>
        <taxon>Liliopsida</taxon>
        <taxon>Poales</taxon>
        <taxon>Poaceae</taxon>
        <taxon>BOP clade</taxon>
        <taxon>Oryzoideae</taxon>
        <taxon>Oryzeae</taxon>
        <taxon>Zizaniinae</taxon>
        <taxon>Zizania</taxon>
    </lineage>
</organism>
<name>A0A8J5SZ06_ZIZPA</name>
<reference evidence="2" key="1">
    <citation type="journal article" date="2021" name="bioRxiv">
        <title>Whole Genome Assembly and Annotation of Northern Wild Rice, Zizania palustris L., Supports a Whole Genome Duplication in the Zizania Genus.</title>
        <authorList>
            <person name="Haas M."/>
            <person name="Kono T."/>
            <person name="Macchietto M."/>
            <person name="Millas R."/>
            <person name="McGilp L."/>
            <person name="Shao M."/>
            <person name="Duquette J."/>
            <person name="Hirsch C.N."/>
            <person name="Kimball J."/>
        </authorList>
    </citation>
    <scope>NUCLEOTIDE SEQUENCE</scope>
    <source>
        <tissue evidence="2">Fresh leaf tissue</tissue>
    </source>
</reference>
<reference evidence="2" key="2">
    <citation type="submission" date="2021-02" db="EMBL/GenBank/DDBJ databases">
        <authorList>
            <person name="Kimball J.A."/>
            <person name="Haas M.W."/>
            <person name="Macchietto M."/>
            <person name="Kono T."/>
            <person name="Duquette J."/>
            <person name="Shao M."/>
        </authorList>
    </citation>
    <scope>NUCLEOTIDE SEQUENCE</scope>
    <source>
        <tissue evidence="2">Fresh leaf tissue</tissue>
    </source>
</reference>
<dbReference type="Proteomes" id="UP000729402">
    <property type="component" value="Unassembled WGS sequence"/>
</dbReference>
<dbReference type="AlphaFoldDB" id="A0A8J5SZ06"/>
<gene>
    <name evidence="2" type="ORF">GUJ93_ZPchr0016g2597</name>
</gene>
<comment type="caution">
    <text evidence="2">The sequence shown here is derived from an EMBL/GenBank/DDBJ whole genome shotgun (WGS) entry which is preliminary data.</text>
</comment>
<feature type="compositionally biased region" description="Pro residues" evidence="1">
    <location>
        <begin position="60"/>
        <end position="75"/>
    </location>
</feature>
<protein>
    <submittedName>
        <fullName evidence="2">Uncharacterized protein</fullName>
    </submittedName>
</protein>
<feature type="region of interest" description="Disordered" evidence="1">
    <location>
        <begin position="94"/>
        <end position="114"/>
    </location>
</feature>
<keyword evidence="3" id="KW-1185">Reference proteome</keyword>